<evidence type="ECO:0000313" key="2">
    <source>
        <dbReference type="Proteomes" id="UP000019254"/>
    </source>
</evidence>
<dbReference type="AlphaFoldDB" id="W7BQJ0"/>
<organism evidence="1 2">
    <name type="scientific">Listeria cornellensis FSL F6-0969</name>
    <dbReference type="NCBI Taxonomy" id="1265820"/>
    <lineage>
        <taxon>Bacteria</taxon>
        <taxon>Bacillati</taxon>
        <taxon>Bacillota</taxon>
        <taxon>Bacilli</taxon>
        <taxon>Bacillales</taxon>
        <taxon>Listeriaceae</taxon>
        <taxon>Listeria</taxon>
    </lineage>
</organism>
<dbReference type="PATRIC" id="fig|1265820.5.peg.3386"/>
<proteinExistence type="predicted"/>
<dbReference type="Proteomes" id="UP000019254">
    <property type="component" value="Unassembled WGS sequence"/>
</dbReference>
<evidence type="ECO:0000313" key="1">
    <source>
        <dbReference type="EMBL" id="EUJ25406.1"/>
    </source>
</evidence>
<keyword evidence="2" id="KW-1185">Reference proteome</keyword>
<protein>
    <submittedName>
        <fullName evidence="1">Uncharacterized protein</fullName>
    </submittedName>
</protein>
<sequence length="201" mass="22150">MDDDYIVTYTLNKIYEGATVHLEIMNQRGQIIKTIGEIGAPTETGTQKYTISKAEFQKNDGIIVEYRTKDGQVLTGLAQHIINPKTEPSTVPSIPLEPETPELPDFSNAFTTLKFTASGENYIITYALTEVYKDATMHLEIMNQRGQIIKTIGVIGAPTEAGTQKYIISKAEFQKGDGVIMEYKTSDGQILTGAAKHIMGL</sequence>
<comment type="caution">
    <text evidence="1">The sequence shown here is derived from an EMBL/GenBank/DDBJ whole genome shotgun (WGS) entry which is preliminary data.</text>
</comment>
<dbReference type="EMBL" id="AODE01000042">
    <property type="protein sequence ID" value="EUJ25406.1"/>
    <property type="molecule type" value="Genomic_DNA"/>
</dbReference>
<reference evidence="1 2" key="1">
    <citation type="journal article" date="2014" name="Int. J. Syst. Evol. Microbiol.">
        <title>Listeria floridensis sp. nov., Listeria aquatica sp. nov., Listeria cornellensis sp. nov., Listeria riparia sp. nov. and Listeria grandensis sp. nov., from agricultural and natural environments.</title>
        <authorList>
            <person name="den Bakker H.C."/>
            <person name="Warchocki S."/>
            <person name="Wright E.M."/>
            <person name="Allred A.F."/>
            <person name="Ahlstrom C."/>
            <person name="Manuel C.S."/>
            <person name="Stasiewicz M.J."/>
            <person name="Burrell A."/>
            <person name="Roof S."/>
            <person name="Strawn L."/>
            <person name="Fortes E.D."/>
            <person name="Nightingale K.K."/>
            <person name="Kephart D."/>
            <person name="Wiedmann M."/>
        </authorList>
    </citation>
    <scope>NUCLEOTIDE SEQUENCE [LARGE SCALE GENOMIC DNA]</scope>
    <source>
        <strain evidence="2">FSL F6-969</strain>
    </source>
</reference>
<gene>
    <name evidence="1" type="ORF">PCORN_17164</name>
</gene>
<accession>W7BQJ0</accession>
<name>W7BQJ0_9LIST</name>